<evidence type="ECO:0008006" key="8">
    <source>
        <dbReference type="Google" id="ProtNLM"/>
    </source>
</evidence>
<dbReference type="InterPro" id="IPR015300">
    <property type="entry name" value="DNA-bd_pseudobarrel_sf"/>
</dbReference>
<organism evidence="6 7">
    <name type="scientific">Trifolium medium</name>
    <dbReference type="NCBI Taxonomy" id="97028"/>
    <lineage>
        <taxon>Eukaryota</taxon>
        <taxon>Viridiplantae</taxon>
        <taxon>Streptophyta</taxon>
        <taxon>Embryophyta</taxon>
        <taxon>Tracheophyta</taxon>
        <taxon>Spermatophyta</taxon>
        <taxon>Magnoliopsida</taxon>
        <taxon>eudicotyledons</taxon>
        <taxon>Gunneridae</taxon>
        <taxon>Pentapetalae</taxon>
        <taxon>rosids</taxon>
        <taxon>fabids</taxon>
        <taxon>Fabales</taxon>
        <taxon>Fabaceae</taxon>
        <taxon>Papilionoideae</taxon>
        <taxon>50 kb inversion clade</taxon>
        <taxon>NPAAA clade</taxon>
        <taxon>Hologalegina</taxon>
        <taxon>IRL clade</taxon>
        <taxon>Trifolieae</taxon>
        <taxon>Trifolium</taxon>
    </lineage>
</organism>
<dbReference type="EMBL" id="LXQA010084217">
    <property type="protein sequence ID" value="MCI12448.1"/>
    <property type="molecule type" value="Genomic_DNA"/>
</dbReference>
<sequence length="108" mass="12578">GGCQWIANVTRAVQNLKAKQTLHIPSWVVQECLTDRNGIKLRSKVNNRVYHCIITNPGRGEFERYIMGIGWCDFLNDHKPKVGERLQFAVRTSRLMVVDIIRRKRRSD</sequence>
<evidence type="ECO:0000256" key="2">
    <source>
        <dbReference type="ARBA" id="ARBA00023015"/>
    </source>
</evidence>
<protein>
    <recommendedName>
        <fullName evidence="8">TF-B3 domain-containing protein</fullName>
    </recommendedName>
</protein>
<keyword evidence="5" id="KW-0539">Nucleus</keyword>
<dbReference type="Gene3D" id="2.40.330.10">
    <property type="entry name" value="DNA-binding pseudobarrel domain"/>
    <property type="match status" value="1"/>
</dbReference>
<keyword evidence="2" id="KW-0805">Transcription regulation</keyword>
<evidence type="ECO:0000256" key="4">
    <source>
        <dbReference type="ARBA" id="ARBA00023163"/>
    </source>
</evidence>
<name>A0A392PK48_9FABA</name>
<dbReference type="AlphaFoldDB" id="A0A392PK48"/>
<comment type="subcellular location">
    <subcellularLocation>
        <location evidence="1">Nucleus</location>
    </subcellularLocation>
</comment>
<dbReference type="Proteomes" id="UP000265520">
    <property type="component" value="Unassembled WGS sequence"/>
</dbReference>
<proteinExistence type="predicted"/>
<keyword evidence="3" id="KW-0238">DNA-binding</keyword>
<feature type="non-terminal residue" evidence="6">
    <location>
        <position position="1"/>
    </location>
</feature>
<dbReference type="GO" id="GO:0003677">
    <property type="term" value="F:DNA binding"/>
    <property type="evidence" value="ECO:0007669"/>
    <property type="project" value="UniProtKB-KW"/>
</dbReference>
<accession>A0A392PK48</accession>
<keyword evidence="4" id="KW-0804">Transcription</keyword>
<evidence type="ECO:0000256" key="5">
    <source>
        <dbReference type="ARBA" id="ARBA00023242"/>
    </source>
</evidence>
<evidence type="ECO:0000313" key="7">
    <source>
        <dbReference type="Proteomes" id="UP000265520"/>
    </source>
</evidence>
<comment type="caution">
    <text evidence="6">The sequence shown here is derived from an EMBL/GenBank/DDBJ whole genome shotgun (WGS) entry which is preliminary data.</text>
</comment>
<evidence type="ECO:0000256" key="3">
    <source>
        <dbReference type="ARBA" id="ARBA00023125"/>
    </source>
</evidence>
<evidence type="ECO:0000313" key="6">
    <source>
        <dbReference type="EMBL" id="MCI12448.1"/>
    </source>
</evidence>
<keyword evidence="7" id="KW-1185">Reference proteome</keyword>
<dbReference type="GO" id="GO:0005634">
    <property type="term" value="C:nucleus"/>
    <property type="evidence" value="ECO:0007669"/>
    <property type="project" value="UniProtKB-SubCell"/>
</dbReference>
<reference evidence="6 7" key="1">
    <citation type="journal article" date="2018" name="Front. Plant Sci.">
        <title>Red Clover (Trifolium pratense) and Zigzag Clover (T. medium) - A Picture of Genomic Similarities and Differences.</title>
        <authorList>
            <person name="Dluhosova J."/>
            <person name="Istvanek J."/>
            <person name="Nedelnik J."/>
            <person name="Repkova J."/>
        </authorList>
    </citation>
    <scope>NUCLEOTIDE SEQUENCE [LARGE SCALE GENOMIC DNA]</scope>
    <source>
        <strain evidence="7">cv. 10/8</strain>
        <tissue evidence="6">Leaf</tissue>
    </source>
</reference>
<evidence type="ECO:0000256" key="1">
    <source>
        <dbReference type="ARBA" id="ARBA00004123"/>
    </source>
</evidence>
<dbReference type="SUPFAM" id="SSF101936">
    <property type="entry name" value="DNA-binding pseudobarrel domain"/>
    <property type="match status" value="1"/>
</dbReference>